<dbReference type="EMBL" id="JACHVB010000021">
    <property type="protein sequence ID" value="MBC2594283.1"/>
    <property type="molecule type" value="Genomic_DNA"/>
</dbReference>
<protein>
    <submittedName>
        <fullName evidence="1">Phosphohistidine phosphatase SixA</fullName>
    </submittedName>
</protein>
<organism evidence="1 2">
    <name type="scientific">Ruficoccus amylovorans</name>
    <dbReference type="NCBI Taxonomy" id="1804625"/>
    <lineage>
        <taxon>Bacteria</taxon>
        <taxon>Pseudomonadati</taxon>
        <taxon>Verrucomicrobiota</taxon>
        <taxon>Opitutia</taxon>
        <taxon>Puniceicoccales</taxon>
        <taxon>Cerasicoccaceae</taxon>
        <taxon>Ruficoccus</taxon>
    </lineage>
</organism>
<proteinExistence type="predicted"/>
<reference evidence="1 2" key="1">
    <citation type="submission" date="2020-07" db="EMBL/GenBank/DDBJ databases">
        <authorList>
            <person name="Feng X."/>
        </authorList>
    </citation>
    <scope>NUCLEOTIDE SEQUENCE [LARGE SCALE GENOMIC DNA]</scope>
    <source>
        <strain evidence="1 2">JCM31066</strain>
    </source>
</reference>
<evidence type="ECO:0000313" key="1">
    <source>
        <dbReference type="EMBL" id="MBC2594283.1"/>
    </source>
</evidence>
<sequence>MRLYLLRHAEAENTAPDETRELTAKGEKTLRKLCQTLKPEEFDGVRKLCHSPLTRAVQTARLFKDFLKLSQPLQERAGLRPEDNPFVWLRELAEDEDDLMFIGHNPHLSILADALMLQSREGGLITFRKAGLLCLRRLCPPSRALPYGEWTLEWFIVPRVL</sequence>
<gene>
    <name evidence="1" type="primary">sixA</name>
    <name evidence="1" type="ORF">H5P28_08415</name>
</gene>
<dbReference type="RefSeq" id="WP_185675271.1">
    <property type="nucleotide sequence ID" value="NZ_JACHVB010000021.1"/>
</dbReference>
<name>A0A842HCT6_9BACT</name>
<accession>A0A842HCT6</accession>
<dbReference type="InterPro" id="IPR013078">
    <property type="entry name" value="His_Pase_superF_clade-1"/>
</dbReference>
<dbReference type="NCBIfam" id="TIGR00249">
    <property type="entry name" value="sixA"/>
    <property type="match status" value="1"/>
</dbReference>
<dbReference type="Gene3D" id="3.40.50.1240">
    <property type="entry name" value="Phosphoglycerate mutase-like"/>
    <property type="match status" value="1"/>
</dbReference>
<dbReference type="GO" id="GO:0101006">
    <property type="term" value="F:protein histidine phosphatase activity"/>
    <property type="evidence" value="ECO:0007669"/>
    <property type="project" value="InterPro"/>
</dbReference>
<keyword evidence="2" id="KW-1185">Reference proteome</keyword>
<dbReference type="InterPro" id="IPR004449">
    <property type="entry name" value="SixA"/>
</dbReference>
<dbReference type="Pfam" id="PF00300">
    <property type="entry name" value="His_Phos_1"/>
    <property type="match status" value="1"/>
</dbReference>
<dbReference type="AlphaFoldDB" id="A0A842HCT6"/>
<dbReference type="SMART" id="SM00855">
    <property type="entry name" value="PGAM"/>
    <property type="match status" value="1"/>
</dbReference>
<dbReference type="Proteomes" id="UP000546464">
    <property type="component" value="Unassembled WGS sequence"/>
</dbReference>
<dbReference type="InterPro" id="IPR029033">
    <property type="entry name" value="His_PPase_superfam"/>
</dbReference>
<evidence type="ECO:0000313" key="2">
    <source>
        <dbReference type="Proteomes" id="UP000546464"/>
    </source>
</evidence>
<dbReference type="SUPFAM" id="SSF53254">
    <property type="entry name" value="Phosphoglycerate mutase-like"/>
    <property type="match status" value="1"/>
</dbReference>
<dbReference type="CDD" id="cd07067">
    <property type="entry name" value="HP_PGM_like"/>
    <property type="match status" value="1"/>
</dbReference>
<comment type="caution">
    <text evidence="1">The sequence shown here is derived from an EMBL/GenBank/DDBJ whole genome shotgun (WGS) entry which is preliminary data.</text>
</comment>
<dbReference type="GO" id="GO:0005737">
    <property type="term" value="C:cytoplasm"/>
    <property type="evidence" value="ECO:0007669"/>
    <property type="project" value="InterPro"/>
</dbReference>